<sequence>MKSFVFSILLFLSLTACTSSISAKNSREKLLKYRKEGYSVRLNDSVIRIDQLILDENKMEEILVDKFDKIVTIKYSESLNVVPAYWTVKSNEKDKLLIIDGVPIRHEELDSLKIEMSAFNSIQVKNETINHFGRQFKKVIRVNTKTTTANSRFAH</sequence>
<gene>
    <name evidence="2" type="ORF">WMW71_06115</name>
</gene>
<feature type="signal peptide" evidence="1">
    <location>
        <begin position="1"/>
        <end position="23"/>
    </location>
</feature>
<name>A0ABU9E1W6_9FLAO</name>
<keyword evidence="1" id="KW-0732">Signal</keyword>
<evidence type="ECO:0000256" key="1">
    <source>
        <dbReference type="SAM" id="SignalP"/>
    </source>
</evidence>
<feature type="chain" id="PRO_5045531123" evidence="1">
    <location>
        <begin position="24"/>
        <end position="155"/>
    </location>
</feature>
<comment type="caution">
    <text evidence="2">The sequence shown here is derived from an EMBL/GenBank/DDBJ whole genome shotgun (WGS) entry which is preliminary data.</text>
</comment>
<reference evidence="2 3" key="1">
    <citation type="submission" date="2024-04" db="EMBL/GenBank/DDBJ databases">
        <title>draft genome sequnece of Flavobacterium buctense JCM 30750.</title>
        <authorList>
            <person name="Kim D.-U."/>
        </authorList>
    </citation>
    <scope>NUCLEOTIDE SEQUENCE [LARGE SCALE GENOMIC DNA]</scope>
    <source>
        <strain evidence="2 3">JCM 30750</strain>
    </source>
</reference>
<dbReference type="Proteomes" id="UP001491349">
    <property type="component" value="Unassembled WGS sequence"/>
</dbReference>
<protein>
    <submittedName>
        <fullName evidence="2">Uncharacterized protein</fullName>
    </submittedName>
</protein>
<dbReference type="RefSeq" id="WP_187660388.1">
    <property type="nucleotide sequence ID" value="NZ_JACTAB010000004.1"/>
</dbReference>
<dbReference type="EMBL" id="JBBPCB010000003">
    <property type="protein sequence ID" value="MEK8179911.1"/>
    <property type="molecule type" value="Genomic_DNA"/>
</dbReference>
<accession>A0ABU9E1W6</accession>
<organism evidence="2 3">
    <name type="scientific">Flavobacterium buctense</name>
    <dbReference type="NCBI Taxonomy" id="1648146"/>
    <lineage>
        <taxon>Bacteria</taxon>
        <taxon>Pseudomonadati</taxon>
        <taxon>Bacteroidota</taxon>
        <taxon>Flavobacteriia</taxon>
        <taxon>Flavobacteriales</taxon>
        <taxon>Flavobacteriaceae</taxon>
        <taxon>Flavobacterium</taxon>
    </lineage>
</organism>
<proteinExistence type="predicted"/>
<keyword evidence="3" id="KW-1185">Reference proteome</keyword>
<evidence type="ECO:0000313" key="2">
    <source>
        <dbReference type="EMBL" id="MEK8179911.1"/>
    </source>
</evidence>
<dbReference type="PROSITE" id="PS51257">
    <property type="entry name" value="PROKAR_LIPOPROTEIN"/>
    <property type="match status" value="1"/>
</dbReference>
<evidence type="ECO:0000313" key="3">
    <source>
        <dbReference type="Proteomes" id="UP001491349"/>
    </source>
</evidence>